<accession>A0A975TZ53</accession>
<dbReference type="InterPro" id="IPR032466">
    <property type="entry name" value="Metal_Hydrolase"/>
</dbReference>
<name>A0A975TZ53_9RHOB</name>
<dbReference type="RefSeq" id="WP_257894856.1">
    <property type="nucleotide sequence ID" value="NZ_JAIMBW010000001.1"/>
</dbReference>
<evidence type="ECO:0000313" key="1">
    <source>
        <dbReference type="EMBL" id="QXL90040.1"/>
    </source>
</evidence>
<dbReference type="SUPFAM" id="SSF51556">
    <property type="entry name" value="Metallo-dependent hydrolases"/>
    <property type="match status" value="1"/>
</dbReference>
<reference evidence="1 2" key="1">
    <citation type="submission" date="2021-07" db="EMBL/GenBank/DDBJ databases">
        <title>Karlodiniumbacter phycospheric gen. nov., sp. nov., a phycosphere bacterium isolated from karlodinium veneficum.</title>
        <authorList>
            <person name="Peng Y."/>
            <person name="Jiang L."/>
            <person name="Lee J."/>
        </authorList>
    </citation>
    <scope>NUCLEOTIDE SEQUENCE</scope>
    <source>
        <strain evidence="1 2">N5</strain>
    </source>
</reference>
<dbReference type="InterPro" id="IPR011059">
    <property type="entry name" value="Metal-dep_hydrolase_composite"/>
</dbReference>
<dbReference type="PANTHER" id="PTHR43135:SF3">
    <property type="entry name" value="ALPHA-D-RIBOSE 1-METHYLPHOSPHONATE 5-TRIPHOSPHATE DIPHOSPHATASE"/>
    <property type="match status" value="1"/>
</dbReference>
<organism evidence="1">
    <name type="scientific">Gymnodinialimonas phycosphaerae</name>
    <dbReference type="NCBI Taxonomy" id="2841589"/>
    <lineage>
        <taxon>Bacteria</taxon>
        <taxon>Pseudomonadati</taxon>
        <taxon>Pseudomonadota</taxon>
        <taxon>Alphaproteobacteria</taxon>
        <taxon>Rhodobacterales</taxon>
        <taxon>Paracoccaceae</taxon>
        <taxon>Gymnodinialimonas</taxon>
    </lineage>
</organism>
<dbReference type="GO" id="GO:0016810">
    <property type="term" value="F:hydrolase activity, acting on carbon-nitrogen (but not peptide) bonds"/>
    <property type="evidence" value="ECO:0007669"/>
    <property type="project" value="InterPro"/>
</dbReference>
<dbReference type="NCBIfam" id="NF011984">
    <property type="entry name" value="PRK15446.1-5"/>
    <property type="match status" value="1"/>
</dbReference>
<dbReference type="PIRSF" id="PIRSF038971">
    <property type="entry name" value="PhnM"/>
    <property type="match status" value="1"/>
</dbReference>
<dbReference type="SUPFAM" id="SSF51338">
    <property type="entry name" value="Composite domain of metallo-dependent hydrolases"/>
    <property type="match status" value="1"/>
</dbReference>
<dbReference type="EMBL" id="CP078073">
    <property type="protein sequence ID" value="QXL90040.1"/>
    <property type="molecule type" value="Genomic_DNA"/>
</dbReference>
<proteinExistence type="predicted"/>
<dbReference type="GO" id="GO:0019700">
    <property type="term" value="P:organic phosphonate catabolic process"/>
    <property type="evidence" value="ECO:0007669"/>
    <property type="project" value="InterPro"/>
</dbReference>
<dbReference type="Proteomes" id="UP000693972">
    <property type="component" value="Unassembled WGS sequence"/>
</dbReference>
<dbReference type="Gene3D" id="2.30.40.10">
    <property type="entry name" value="Urease, subunit C, domain 1"/>
    <property type="match status" value="1"/>
</dbReference>
<evidence type="ECO:0000313" key="2">
    <source>
        <dbReference type="Proteomes" id="UP000693972"/>
    </source>
</evidence>
<gene>
    <name evidence="1" type="ORF">KUL25_12085</name>
</gene>
<dbReference type="AlphaFoldDB" id="A0A975TZ53"/>
<dbReference type="InterPro" id="IPR051781">
    <property type="entry name" value="Metallo-dep_Hydrolase"/>
</dbReference>
<dbReference type="EMBL" id="JAIMBW010000001">
    <property type="protein sequence ID" value="MBY4893502.1"/>
    <property type="molecule type" value="Genomic_DNA"/>
</dbReference>
<keyword evidence="1" id="KW-0378">Hydrolase</keyword>
<protein>
    <submittedName>
        <fullName evidence="1">Alpha-D-ribose 1-methylphosphonate 5-triphosphate diphosphatase</fullName>
        <ecNumber evidence="1">3.6.1.63</ecNumber>
    </submittedName>
</protein>
<dbReference type="EC" id="3.6.1.63" evidence="1"/>
<dbReference type="NCBIfam" id="NF011990">
    <property type="entry name" value="PRK15446.2-6"/>
    <property type="match status" value="1"/>
</dbReference>
<sequence>MAEPVVLANAEVIAPDGAFRGRVTVVGDLIVEVVDGAEVPAGAIDCGGDVVAPGLVELHTDNLERHIRPRPAVHWPHNAAIVAHDAELASCGITTVFDAIRVGSIEGKAGTGWSRYARDLADEVLAMRAKGALKISHHLHLRAEACSHSLIDELEQFGPDDRVGIVSLMDHTPGQRQFADIGQYEIYMKGKHGLSHDSFEDHVRTRQALGEKVRDVHEAAAVAAAGRFGAVLASHDDTLVEHVERSAGYGIALAEFPTTLAAAEACRAHGISVIMGAPNLIRGGSHSGNVAAGALAKAGLLDILSSDYVPSALLFAAVRLGALWGDLPRALAAVSSAPARAAGLTDRGEIAAGQRADLVRFRVEGEVPILHCVWSGGRRVA</sequence>
<dbReference type="NCBIfam" id="NF011987">
    <property type="entry name" value="PRK15446.2-3"/>
    <property type="match status" value="1"/>
</dbReference>
<keyword evidence="2" id="KW-1185">Reference proteome</keyword>
<dbReference type="NCBIfam" id="TIGR02318">
    <property type="entry name" value="phosphono_phnM"/>
    <property type="match status" value="1"/>
</dbReference>
<dbReference type="InterPro" id="IPR012696">
    <property type="entry name" value="PhnM"/>
</dbReference>
<dbReference type="PANTHER" id="PTHR43135">
    <property type="entry name" value="ALPHA-D-RIBOSE 1-METHYLPHOSPHONATE 5-TRIPHOSPHATE DIPHOSPHATASE"/>
    <property type="match status" value="1"/>
</dbReference>